<feature type="transmembrane region" description="Helical" evidence="1">
    <location>
        <begin position="102"/>
        <end position="122"/>
    </location>
</feature>
<evidence type="ECO:0000256" key="1">
    <source>
        <dbReference type="SAM" id="Phobius"/>
    </source>
</evidence>
<sequence length="194" mass="21618">MLQTRWLTVMDSYLQALLATTTALNITIFKVIAFLGSPATVFVLTAILCGYLWVYRSPAYSLWVGTIQLAGAGIVEIIKYIVQRPRPIHQVVPDTGFSFPSGHTFCTTIFVCTLLLVVLPLIKDQEKKLAAILIGIVWLLMVAASRIVLRDHFPSDVMGSLLLAGAFWLLFTPQEAFVIQIINRLLFKQHPSKS</sequence>
<dbReference type="PATRIC" id="fig|1423734.3.peg.441"/>
<dbReference type="PANTHER" id="PTHR14969">
    <property type="entry name" value="SPHINGOSINE-1-PHOSPHATE PHOSPHOHYDROLASE"/>
    <property type="match status" value="1"/>
</dbReference>
<keyword evidence="4" id="KW-1185">Reference proteome</keyword>
<dbReference type="Proteomes" id="UP000051236">
    <property type="component" value="Unassembled WGS sequence"/>
</dbReference>
<keyword evidence="1" id="KW-0472">Membrane</keyword>
<dbReference type="STRING" id="1423734.FC83_GL000440"/>
<dbReference type="SMART" id="SM00014">
    <property type="entry name" value="acidPPc"/>
    <property type="match status" value="1"/>
</dbReference>
<feature type="transmembrane region" description="Helical" evidence="1">
    <location>
        <begin position="129"/>
        <end position="149"/>
    </location>
</feature>
<evidence type="ECO:0000313" key="3">
    <source>
        <dbReference type="EMBL" id="KRM32573.1"/>
    </source>
</evidence>
<dbReference type="EMBL" id="AZGA01000070">
    <property type="protein sequence ID" value="KRM32573.1"/>
    <property type="molecule type" value="Genomic_DNA"/>
</dbReference>
<dbReference type="Pfam" id="PF01569">
    <property type="entry name" value="PAP2"/>
    <property type="match status" value="1"/>
</dbReference>
<dbReference type="CDD" id="cd03392">
    <property type="entry name" value="PAP2_like_2"/>
    <property type="match status" value="1"/>
</dbReference>
<evidence type="ECO:0000259" key="2">
    <source>
        <dbReference type="SMART" id="SM00014"/>
    </source>
</evidence>
<proteinExistence type="predicted"/>
<dbReference type="AlphaFoldDB" id="A0A0R1XS28"/>
<dbReference type="InterPro" id="IPR000326">
    <property type="entry name" value="PAP2/HPO"/>
</dbReference>
<dbReference type="InterPro" id="IPR036938">
    <property type="entry name" value="PAP2/HPO_sf"/>
</dbReference>
<dbReference type="PANTHER" id="PTHR14969:SF13">
    <property type="entry name" value="AT30094P"/>
    <property type="match status" value="1"/>
</dbReference>
<accession>A0A0R1XS28</accession>
<gene>
    <name evidence="3" type="ORF">FC83_GL000440</name>
</gene>
<protein>
    <submittedName>
        <fullName evidence="3">Phosphatidic acid phosphatase</fullName>
    </submittedName>
</protein>
<name>A0A0R1XS28_9LACO</name>
<feature type="transmembrane region" description="Helical" evidence="1">
    <location>
        <begin position="161"/>
        <end position="187"/>
    </location>
</feature>
<dbReference type="SUPFAM" id="SSF48317">
    <property type="entry name" value="Acid phosphatase/Vanadium-dependent haloperoxidase"/>
    <property type="match status" value="1"/>
</dbReference>
<reference evidence="3 4" key="1">
    <citation type="journal article" date="2015" name="Genome Announc.">
        <title>Expanding the biotechnology potential of lactobacilli through comparative genomics of 213 strains and associated genera.</title>
        <authorList>
            <person name="Sun Z."/>
            <person name="Harris H.M."/>
            <person name="McCann A."/>
            <person name="Guo C."/>
            <person name="Argimon S."/>
            <person name="Zhang W."/>
            <person name="Yang X."/>
            <person name="Jeffery I.B."/>
            <person name="Cooney J.C."/>
            <person name="Kagawa T.F."/>
            <person name="Liu W."/>
            <person name="Song Y."/>
            <person name="Salvetti E."/>
            <person name="Wrobel A."/>
            <person name="Rasinkangas P."/>
            <person name="Parkhill J."/>
            <person name="Rea M.C."/>
            <person name="O'Sullivan O."/>
            <person name="Ritari J."/>
            <person name="Douillard F.P."/>
            <person name="Paul Ross R."/>
            <person name="Yang R."/>
            <person name="Briner A.E."/>
            <person name="Felis G.E."/>
            <person name="de Vos W.M."/>
            <person name="Barrangou R."/>
            <person name="Klaenhammer T.R."/>
            <person name="Caufield P.W."/>
            <person name="Cui Y."/>
            <person name="Zhang H."/>
            <person name="O'Toole P.W."/>
        </authorList>
    </citation>
    <scope>NUCLEOTIDE SEQUENCE [LARGE SCALE GENOMIC DNA]</scope>
    <source>
        <strain evidence="3 4">DSM 18527</strain>
    </source>
</reference>
<comment type="caution">
    <text evidence="3">The sequence shown here is derived from an EMBL/GenBank/DDBJ whole genome shotgun (WGS) entry which is preliminary data.</text>
</comment>
<dbReference type="eggNOG" id="COG0671">
    <property type="taxonomic scope" value="Bacteria"/>
</dbReference>
<organism evidence="3 4">
    <name type="scientific">Agrilactobacillus composti DSM 18527 = JCM 14202</name>
    <dbReference type="NCBI Taxonomy" id="1423734"/>
    <lineage>
        <taxon>Bacteria</taxon>
        <taxon>Bacillati</taxon>
        <taxon>Bacillota</taxon>
        <taxon>Bacilli</taxon>
        <taxon>Lactobacillales</taxon>
        <taxon>Lactobacillaceae</taxon>
        <taxon>Agrilactobacillus</taxon>
    </lineage>
</organism>
<feature type="domain" description="Phosphatidic acid phosphatase type 2/haloperoxidase" evidence="2">
    <location>
        <begin position="59"/>
        <end position="172"/>
    </location>
</feature>
<dbReference type="Gene3D" id="1.20.144.10">
    <property type="entry name" value="Phosphatidic acid phosphatase type 2/haloperoxidase"/>
    <property type="match status" value="2"/>
</dbReference>
<feature type="transmembrane region" description="Helical" evidence="1">
    <location>
        <begin position="39"/>
        <end position="55"/>
    </location>
</feature>
<evidence type="ECO:0000313" key="4">
    <source>
        <dbReference type="Proteomes" id="UP000051236"/>
    </source>
</evidence>
<keyword evidence="1" id="KW-1133">Transmembrane helix</keyword>
<keyword evidence="1" id="KW-0812">Transmembrane</keyword>